<dbReference type="AlphaFoldDB" id="A0A7C5ENY7"/>
<feature type="transmembrane region" description="Helical" evidence="6">
    <location>
        <begin position="352"/>
        <end position="373"/>
    </location>
</feature>
<dbReference type="EMBL" id="DTKJ01000074">
    <property type="protein sequence ID" value="HGZ12719.1"/>
    <property type="molecule type" value="Genomic_DNA"/>
</dbReference>
<gene>
    <name evidence="9" type="ORF">ENW48_10985</name>
</gene>
<dbReference type="Pfam" id="PF02687">
    <property type="entry name" value="FtsX"/>
    <property type="match status" value="1"/>
</dbReference>
<keyword evidence="4 6" id="KW-1133">Transmembrane helix</keyword>
<dbReference type="PANTHER" id="PTHR30572:SF15">
    <property type="entry name" value="ABC TRANSPORTER PERMEASE"/>
    <property type="match status" value="1"/>
</dbReference>
<feature type="domain" description="ABC3 transporter permease C-terminal" evidence="7">
    <location>
        <begin position="259"/>
        <end position="379"/>
    </location>
</feature>
<protein>
    <submittedName>
        <fullName evidence="9">ABC transporter permease</fullName>
    </submittedName>
</protein>
<feature type="transmembrane region" description="Helical" evidence="6">
    <location>
        <begin position="300"/>
        <end position="331"/>
    </location>
</feature>
<feature type="transmembrane region" description="Helical" evidence="6">
    <location>
        <begin position="255"/>
        <end position="280"/>
    </location>
</feature>
<reference evidence="9" key="1">
    <citation type="journal article" date="2020" name="mSystems">
        <title>Genome- and Community-Level Interaction Insights into Carbon Utilization and Element Cycling Functions of Hydrothermarchaeota in Hydrothermal Sediment.</title>
        <authorList>
            <person name="Zhou Z."/>
            <person name="Liu Y."/>
            <person name="Xu W."/>
            <person name="Pan J."/>
            <person name="Luo Z.H."/>
            <person name="Li M."/>
        </authorList>
    </citation>
    <scope>NUCLEOTIDE SEQUENCE [LARGE SCALE GENOMIC DNA]</scope>
    <source>
        <strain evidence="9">SpSt-853</strain>
    </source>
</reference>
<keyword evidence="5 6" id="KW-0472">Membrane</keyword>
<evidence type="ECO:0000256" key="6">
    <source>
        <dbReference type="SAM" id="Phobius"/>
    </source>
</evidence>
<organism evidence="9">
    <name type="scientific">Desulfobacca acetoxidans</name>
    <dbReference type="NCBI Taxonomy" id="60893"/>
    <lineage>
        <taxon>Bacteria</taxon>
        <taxon>Pseudomonadati</taxon>
        <taxon>Thermodesulfobacteriota</taxon>
        <taxon>Desulfobaccia</taxon>
        <taxon>Desulfobaccales</taxon>
        <taxon>Desulfobaccaceae</taxon>
        <taxon>Desulfobacca</taxon>
    </lineage>
</organism>
<dbReference type="InterPro" id="IPR003838">
    <property type="entry name" value="ABC3_permease_C"/>
</dbReference>
<evidence type="ECO:0000256" key="5">
    <source>
        <dbReference type="ARBA" id="ARBA00023136"/>
    </source>
</evidence>
<dbReference type="GO" id="GO:0022857">
    <property type="term" value="F:transmembrane transporter activity"/>
    <property type="evidence" value="ECO:0007669"/>
    <property type="project" value="TreeGrafter"/>
</dbReference>
<proteinExistence type="predicted"/>
<dbReference type="InterPro" id="IPR050250">
    <property type="entry name" value="Macrolide_Exporter_MacB"/>
</dbReference>
<evidence type="ECO:0000313" key="9">
    <source>
        <dbReference type="EMBL" id="HGZ12719.1"/>
    </source>
</evidence>
<evidence type="ECO:0000256" key="2">
    <source>
        <dbReference type="ARBA" id="ARBA00022475"/>
    </source>
</evidence>
<accession>A0A7C5ENY7</accession>
<evidence type="ECO:0000256" key="1">
    <source>
        <dbReference type="ARBA" id="ARBA00004651"/>
    </source>
</evidence>
<dbReference type="InterPro" id="IPR025857">
    <property type="entry name" value="MacB_PCD"/>
</dbReference>
<dbReference type="Pfam" id="PF12704">
    <property type="entry name" value="MacB_PCD"/>
    <property type="match status" value="1"/>
</dbReference>
<name>A0A7C5ENY7_9BACT</name>
<sequence length="387" mass="41891">MPIPLSYSYRNLLARRLTSLLTALGMALVVFVFAAALMLSEGLRRTLVATGSFDNAVVLRAGSETEVQSAIDRTQAGIIGSQPEIARGPEGPLVASEAIILINLPKRGTNRPANVMIRGVQPASFPLRREVKLAAGRWFRLGSNELVAGQQVSQRFQGAGLGENLRFAMRSWRVVGLFDAGNTGFASEIWGDVEQLLQAFRRTAFSSVILRLQDAAAFTALKSRLESDPRLPVQVRREVEFYESQSKRLADFIRILGMVLTGIFGLGAVLGAMVTMYAQVGARIAEIGTLRALGFTRRDILLAFLVEASLLGLAGGLLGLAPASLLNYYTLSTVNWASFAELSFRFRLTPAIILKSLAFGWLMGLCGGLLPALKAARLPLLEALRAP</sequence>
<keyword evidence="3 6" id="KW-0812">Transmembrane</keyword>
<evidence type="ECO:0000259" key="7">
    <source>
        <dbReference type="Pfam" id="PF02687"/>
    </source>
</evidence>
<comment type="caution">
    <text evidence="9">The sequence shown here is derived from an EMBL/GenBank/DDBJ whole genome shotgun (WGS) entry which is preliminary data.</text>
</comment>
<feature type="transmembrane region" description="Helical" evidence="6">
    <location>
        <begin position="20"/>
        <end position="39"/>
    </location>
</feature>
<dbReference type="PANTHER" id="PTHR30572">
    <property type="entry name" value="MEMBRANE COMPONENT OF TRANSPORTER-RELATED"/>
    <property type="match status" value="1"/>
</dbReference>
<evidence type="ECO:0000259" key="8">
    <source>
        <dbReference type="Pfam" id="PF12704"/>
    </source>
</evidence>
<keyword evidence="2" id="KW-1003">Cell membrane</keyword>
<dbReference type="GO" id="GO:0005886">
    <property type="term" value="C:plasma membrane"/>
    <property type="evidence" value="ECO:0007669"/>
    <property type="project" value="UniProtKB-SubCell"/>
</dbReference>
<evidence type="ECO:0000256" key="4">
    <source>
        <dbReference type="ARBA" id="ARBA00022989"/>
    </source>
</evidence>
<comment type="subcellular location">
    <subcellularLocation>
        <location evidence="1">Cell membrane</location>
        <topology evidence="1">Multi-pass membrane protein</topology>
    </subcellularLocation>
</comment>
<feature type="domain" description="MacB-like periplasmic core" evidence="8">
    <location>
        <begin position="19"/>
        <end position="226"/>
    </location>
</feature>
<evidence type="ECO:0000256" key="3">
    <source>
        <dbReference type="ARBA" id="ARBA00022692"/>
    </source>
</evidence>